<dbReference type="CDD" id="cd08411">
    <property type="entry name" value="PBP2_OxyR"/>
    <property type="match status" value="1"/>
</dbReference>
<feature type="domain" description="HTH lysR-type" evidence="7">
    <location>
        <begin position="6"/>
        <end position="63"/>
    </location>
</feature>
<dbReference type="RefSeq" id="WP_088155908.1">
    <property type="nucleotide sequence ID" value="NZ_NHON01000092.1"/>
</dbReference>
<dbReference type="GO" id="GO:0003677">
    <property type="term" value="F:DNA binding"/>
    <property type="evidence" value="ECO:0007669"/>
    <property type="project" value="UniProtKB-KW"/>
</dbReference>
<evidence type="ECO:0000256" key="1">
    <source>
        <dbReference type="ARBA" id="ARBA00009437"/>
    </source>
</evidence>
<accession>A0A211ZBV3</accession>
<sequence length="316" mass="33692">MTLSGLSLRDLEYLVAVAELRHFGQAAERCGVSQPALSMQIRKLEENLGLAVFERGPKTVLVTAKGEVILAQARRVLLEARRLMALAQELDAPLSGPLTVGAIETLGPYLFPHMLRPLRQAFPRLELVLHEGRTYQLVEALRHGALDLVFLSLPVADPQIATAPLFFEPFVLAQPADRPVAADGAARVAELPRDGLLLLEDGHCLRDQALDVCGTLGPGGKRHSTSLETLRQMIAAGAGYSLFPRLATLGEASVGGLVSYAGFDGTPPGRVVGLAWRQSDPRADQFEALRQVLLDHPPPGTGVTADAATTKNGGAA</sequence>
<dbReference type="STRING" id="1122125.GCA_000423185_04930"/>
<evidence type="ECO:0000256" key="6">
    <source>
        <dbReference type="SAM" id="MobiDB-lite"/>
    </source>
</evidence>
<keyword evidence="2" id="KW-0805">Transcription regulation</keyword>
<evidence type="ECO:0000256" key="2">
    <source>
        <dbReference type="ARBA" id="ARBA00023015"/>
    </source>
</evidence>
<dbReference type="FunFam" id="1.10.10.10:FF:000001">
    <property type="entry name" value="LysR family transcriptional regulator"/>
    <property type="match status" value="1"/>
</dbReference>
<keyword evidence="9" id="KW-1185">Reference proteome</keyword>
<comment type="similarity">
    <text evidence="1">Belongs to the LysR transcriptional regulatory family.</text>
</comment>
<proteinExistence type="inferred from homology"/>
<dbReference type="Proteomes" id="UP000196655">
    <property type="component" value="Unassembled WGS sequence"/>
</dbReference>
<dbReference type="InterPro" id="IPR005119">
    <property type="entry name" value="LysR_subst-bd"/>
</dbReference>
<dbReference type="GO" id="GO:0003700">
    <property type="term" value="F:DNA-binding transcription factor activity"/>
    <property type="evidence" value="ECO:0007669"/>
    <property type="project" value="InterPro"/>
</dbReference>
<reference evidence="9" key="1">
    <citation type="submission" date="2017-05" db="EMBL/GenBank/DDBJ databases">
        <authorList>
            <person name="Macchi M."/>
            <person name="Festa S."/>
            <person name="Coppotelli B.M."/>
            <person name="Morelli I.S."/>
        </authorList>
    </citation>
    <scope>NUCLEOTIDE SEQUENCE [LARGE SCALE GENOMIC DNA]</scope>
    <source>
        <strain evidence="9">I</strain>
    </source>
</reference>
<evidence type="ECO:0000256" key="5">
    <source>
        <dbReference type="ARBA" id="ARBA00023163"/>
    </source>
</evidence>
<evidence type="ECO:0000256" key="3">
    <source>
        <dbReference type="ARBA" id="ARBA00023125"/>
    </source>
</evidence>
<feature type="region of interest" description="Disordered" evidence="6">
    <location>
        <begin position="297"/>
        <end position="316"/>
    </location>
</feature>
<comment type="caution">
    <text evidence="8">The sequence shown here is derived from an EMBL/GenBank/DDBJ whole genome shotgun (WGS) entry which is preliminary data.</text>
</comment>
<dbReference type="Gene3D" id="1.10.10.10">
    <property type="entry name" value="Winged helix-like DNA-binding domain superfamily/Winged helix DNA-binding domain"/>
    <property type="match status" value="1"/>
</dbReference>
<keyword evidence="3" id="KW-0238">DNA-binding</keyword>
<dbReference type="InterPro" id="IPR036388">
    <property type="entry name" value="WH-like_DNA-bd_sf"/>
</dbReference>
<dbReference type="PROSITE" id="PS50931">
    <property type="entry name" value="HTH_LYSR"/>
    <property type="match status" value="1"/>
</dbReference>
<gene>
    <name evidence="8" type="ORF">BWR60_29895</name>
</gene>
<dbReference type="AlphaFoldDB" id="A0A211ZBV3"/>
<dbReference type="InterPro" id="IPR000847">
    <property type="entry name" value="LysR_HTH_N"/>
</dbReference>
<dbReference type="Pfam" id="PF03466">
    <property type="entry name" value="LysR_substrate"/>
    <property type="match status" value="1"/>
</dbReference>
<dbReference type="PANTHER" id="PTHR30346">
    <property type="entry name" value="TRANSCRIPTIONAL DUAL REGULATOR HCAR-RELATED"/>
    <property type="match status" value="1"/>
</dbReference>
<protein>
    <submittedName>
        <fullName evidence="8">LysR family transcriptional regulator</fullName>
    </submittedName>
</protein>
<dbReference type="SUPFAM" id="SSF53850">
    <property type="entry name" value="Periplasmic binding protein-like II"/>
    <property type="match status" value="1"/>
</dbReference>
<feature type="compositionally biased region" description="Polar residues" evidence="6">
    <location>
        <begin position="307"/>
        <end position="316"/>
    </location>
</feature>
<dbReference type="OrthoDB" id="9775392at2"/>
<dbReference type="GO" id="GO:0032993">
    <property type="term" value="C:protein-DNA complex"/>
    <property type="evidence" value="ECO:0007669"/>
    <property type="project" value="TreeGrafter"/>
</dbReference>
<organism evidence="8 9">
    <name type="scientific">Inquilinus limosus</name>
    <dbReference type="NCBI Taxonomy" id="171674"/>
    <lineage>
        <taxon>Bacteria</taxon>
        <taxon>Pseudomonadati</taxon>
        <taxon>Pseudomonadota</taxon>
        <taxon>Alphaproteobacteria</taxon>
        <taxon>Rhodospirillales</taxon>
        <taxon>Rhodospirillaceae</taxon>
        <taxon>Inquilinus</taxon>
    </lineage>
</organism>
<evidence type="ECO:0000313" key="9">
    <source>
        <dbReference type="Proteomes" id="UP000196655"/>
    </source>
</evidence>
<dbReference type="PRINTS" id="PR00039">
    <property type="entry name" value="HTHLYSR"/>
</dbReference>
<dbReference type="SUPFAM" id="SSF46785">
    <property type="entry name" value="Winged helix' DNA-binding domain"/>
    <property type="match status" value="1"/>
</dbReference>
<dbReference type="EMBL" id="NHON01000092">
    <property type="protein sequence ID" value="OWJ62730.1"/>
    <property type="molecule type" value="Genomic_DNA"/>
</dbReference>
<name>A0A211ZBV3_9PROT</name>
<dbReference type="Gene3D" id="3.40.190.10">
    <property type="entry name" value="Periplasmic binding protein-like II"/>
    <property type="match status" value="2"/>
</dbReference>
<dbReference type="PANTHER" id="PTHR30346:SF26">
    <property type="entry name" value="HYDROGEN PEROXIDE-INDUCIBLE GENES ACTIVATOR"/>
    <property type="match status" value="1"/>
</dbReference>
<evidence type="ECO:0000313" key="8">
    <source>
        <dbReference type="EMBL" id="OWJ62730.1"/>
    </source>
</evidence>
<keyword evidence="4" id="KW-0010">Activator</keyword>
<keyword evidence="5" id="KW-0804">Transcription</keyword>
<dbReference type="Pfam" id="PF00126">
    <property type="entry name" value="HTH_1"/>
    <property type="match status" value="1"/>
</dbReference>
<evidence type="ECO:0000259" key="7">
    <source>
        <dbReference type="PROSITE" id="PS50931"/>
    </source>
</evidence>
<dbReference type="InterPro" id="IPR036390">
    <property type="entry name" value="WH_DNA-bd_sf"/>
</dbReference>
<evidence type="ECO:0000256" key="4">
    <source>
        <dbReference type="ARBA" id="ARBA00023159"/>
    </source>
</evidence>